<name>A0A9D4R8J6_DREPO</name>
<dbReference type="InterPro" id="IPR008266">
    <property type="entry name" value="Tyr_kinase_AS"/>
</dbReference>
<dbReference type="Gene3D" id="1.10.510.10">
    <property type="entry name" value="Transferase(Phosphotransferase) domain 1"/>
    <property type="match status" value="1"/>
</dbReference>
<dbReference type="GO" id="GO:0004674">
    <property type="term" value="F:protein serine/threonine kinase activity"/>
    <property type="evidence" value="ECO:0007669"/>
    <property type="project" value="UniProtKB-KW"/>
</dbReference>
<evidence type="ECO:0000256" key="5">
    <source>
        <dbReference type="ARBA" id="ARBA00022840"/>
    </source>
</evidence>
<evidence type="ECO:0000256" key="1">
    <source>
        <dbReference type="ARBA" id="ARBA00022527"/>
    </source>
</evidence>
<evidence type="ECO:0000313" key="8">
    <source>
        <dbReference type="Proteomes" id="UP000828390"/>
    </source>
</evidence>
<dbReference type="GO" id="GO:0005524">
    <property type="term" value="F:ATP binding"/>
    <property type="evidence" value="ECO:0007669"/>
    <property type="project" value="UniProtKB-KW"/>
</dbReference>
<evidence type="ECO:0000256" key="2">
    <source>
        <dbReference type="ARBA" id="ARBA00022679"/>
    </source>
</evidence>
<dbReference type="InterPro" id="IPR011009">
    <property type="entry name" value="Kinase-like_dom_sf"/>
</dbReference>
<keyword evidence="1" id="KW-0723">Serine/threonine-protein kinase</keyword>
<dbReference type="Proteomes" id="UP000828390">
    <property type="component" value="Unassembled WGS sequence"/>
</dbReference>
<dbReference type="AlphaFoldDB" id="A0A9D4R8J6"/>
<reference evidence="7" key="2">
    <citation type="submission" date="2020-11" db="EMBL/GenBank/DDBJ databases">
        <authorList>
            <person name="McCartney M.A."/>
            <person name="Auch B."/>
            <person name="Kono T."/>
            <person name="Mallez S."/>
            <person name="Becker A."/>
            <person name="Gohl D.M."/>
            <person name="Silverstein K.A.T."/>
            <person name="Koren S."/>
            <person name="Bechman K.B."/>
            <person name="Herman A."/>
            <person name="Abrahante J.E."/>
            <person name="Garbe J."/>
        </authorList>
    </citation>
    <scope>NUCLEOTIDE SEQUENCE</scope>
    <source>
        <strain evidence="7">Duluth1</strain>
        <tissue evidence="7">Whole animal</tissue>
    </source>
</reference>
<sequence>MGSVKTIGTGICSYSVLEMIDYGSFGDIFKISKNQDKKVYAMKQIKYRGDFRDDAYIMSEIYCLSRLKHRNIIAMHDIVIDVNEIHIIMEYAANENLQRYLLSHEDMLHGQKYDIFAQVLHGVMYCHSMEISHRDLTPVNILLTDDLVVKIADFGLAVKCITDAGSLLLCTDYIGTASYLPPEMILSQQPFLPKPVDVWSLGILLIFIICLEVPYKGFHDDILAQQMKESWVDFLKIKSQALDYRVPKEVICLLEECLRINAMDRVNIDEMLCKWDKCKATAL</sequence>
<dbReference type="InterPro" id="IPR000719">
    <property type="entry name" value="Prot_kinase_dom"/>
</dbReference>
<organism evidence="7 8">
    <name type="scientific">Dreissena polymorpha</name>
    <name type="common">Zebra mussel</name>
    <name type="synonym">Mytilus polymorpha</name>
    <dbReference type="NCBI Taxonomy" id="45954"/>
    <lineage>
        <taxon>Eukaryota</taxon>
        <taxon>Metazoa</taxon>
        <taxon>Spiralia</taxon>
        <taxon>Lophotrochozoa</taxon>
        <taxon>Mollusca</taxon>
        <taxon>Bivalvia</taxon>
        <taxon>Autobranchia</taxon>
        <taxon>Heteroconchia</taxon>
        <taxon>Euheterodonta</taxon>
        <taxon>Imparidentia</taxon>
        <taxon>Neoheterodontei</taxon>
        <taxon>Myida</taxon>
        <taxon>Dreissenoidea</taxon>
        <taxon>Dreissenidae</taxon>
        <taxon>Dreissena</taxon>
    </lineage>
</organism>
<dbReference type="Pfam" id="PF00069">
    <property type="entry name" value="Pkinase"/>
    <property type="match status" value="1"/>
</dbReference>
<protein>
    <recommendedName>
        <fullName evidence="6">Protein kinase domain-containing protein</fullName>
    </recommendedName>
</protein>
<gene>
    <name evidence="7" type="ORF">DPMN_100314</name>
</gene>
<evidence type="ECO:0000256" key="4">
    <source>
        <dbReference type="ARBA" id="ARBA00022777"/>
    </source>
</evidence>
<keyword evidence="8" id="KW-1185">Reference proteome</keyword>
<keyword evidence="2" id="KW-0808">Transferase</keyword>
<proteinExistence type="predicted"/>
<feature type="domain" description="Protein kinase" evidence="6">
    <location>
        <begin position="14"/>
        <end position="283"/>
    </location>
</feature>
<dbReference type="PROSITE" id="PS00109">
    <property type="entry name" value="PROTEIN_KINASE_TYR"/>
    <property type="match status" value="1"/>
</dbReference>
<accession>A0A9D4R8J6</accession>
<keyword evidence="3" id="KW-0547">Nucleotide-binding</keyword>
<dbReference type="PANTHER" id="PTHR24345">
    <property type="entry name" value="SERINE/THREONINE-PROTEIN KINASE PLK"/>
    <property type="match status" value="1"/>
</dbReference>
<evidence type="ECO:0000259" key="6">
    <source>
        <dbReference type="PROSITE" id="PS50011"/>
    </source>
</evidence>
<keyword evidence="5" id="KW-0067">ATP-binding</keyword>
<dbReference type="SUPFAM" id="SSF56112">
    <property type="entry name" value="Protein kinase-like (PK-like)"/>
    <property type="match status" value="1"/>
</dbReference>
<keyword evidence="4" id="KW-0418">Kinase</keyword>
<evidence type="ECO:0000313" key="7">
    <source>
        <dbReference type="EMBL" id="KAH3857702.1"/>
    </source>
</evidence>
<dbReference type="PROSITE" id="PS50011">
    <property type="entry name" value="PROTEIN_KINASE_DOM"/>
    <property type="match status" value="1"/>
</dbReference>
<dbReference type="EMBL" id="JAIWYP010000003">
    <property type="protein sequence ID" value="KAH3857702.1"/>
    <property type="molecule type" value="Genomic_DNA"/>
</dbReference>
<comment type="caution">
    <text evidence="7">The sequence shown here is derived from an EMBL/GenBank/DDBJ whole genome shotgun (WGS) entry which is preliminary data.</text>
</comment>
<evidence type="ECO:0000256" key="3">
    <source>
        <dbReference type="ARBA" id="ARBA00022741"/>
    </source>
</evidence>
<dbReference type="PANTHER" id="PTHR24345:SF0">
    <property type="entry name" value="CELL CYCLE SERINE_THREONINE-PROTEIN KINASE CDC5_MSD2"/>
    <property type="match status" value="1"/>
</dbReference>
<dbReference type="GO" id="GO:0005634">
    <property type="term" value="C:nucleus"/>
    <property type="evidence" value="ECO:0007669"/>
    <property type="project" value="TreeGrafter"/>
</dbReference>
<reference evidence="7" key="1">
    <citation type="journal article" date="2019" name="bioRxiv">
        <title>The Genome of the Zebra Mussel, Dreissena polymorpha: A Resource for Invasive Species Research.</title>
        <authorList>
            <person name="McCartney M.A."/>
            <person name="Auch B."/>
            <person name="Kono T."/>
            <person name="Mallez S."/>
            <person name="Zhang Y."/>
            <person name="Obille A."/>
            <person name="Becker A."/>
            <person name="Abrahante J.E."/>
            <person name="Garbe J."/>
            <person name="Badalamenti J.P."/>
            <person name="Herman A."/>
            <person name="Mangelson H."/>
            <person name="Liachko I."/>
            <person name="Sullivan S."/>
            <person name="Sone E.D."/>
            <person name="Koren S."/>
            <person name="Silverstein K.A.T."/>
            <person name="Beckman K.B."/>
            <person name="Gohl D.M."/>
        </authorList>
    </citation>
    <scope>NUCLEOTIDE SEQUENCE</scope>
    <source>
        <strain evidence="7">Duluth1</strain>
        <tissue evidence="7">Whole animal</tissue>
    </source>
</reference>